<dbReference type="EMBL" id="VFML01000001">
    <property type="protein sequence ID" value="TQJ01646.1"/>
    <property type="molecule type" value="Genomic_DNA"/>
</dbReference>
<protein>
    <recommendedName>
        <fullName evidence="3">Circularly permuted ATP-grasp superfamily protein</fullName>
    </recommendedName>
</protein>
<reference evidence="1 2" key="1">
    <citation type="submission" date="2019-06" db="EMBL/GenBank/DDBJ databases">
        <title>Sequencing the genomes of 1000 actinobacteria strains.</title>
        <authorList>
            <person name="Klenk H.-P."/>
        </authorList>
    </citation>
    <scope>NUCLEOTIDE SEQUENCE [LARGE SCALE GENOMIC DNA]</scope>
    <source>
        <strain evidence="1 2">DSM 45679</strain>
    </source>
</reference>
<sequence>MRRYFDKIGLHSEPYLPTGPVTLSAELGNDLDRASERLLRLLRRTVFEISENPRARHDDLGLDDRLVPLYQDPSLESACATILARPDAILTTDGWQFIEMNVSSAVGGTGYVHLLNEFWRDRISPDLRIRSPLRDRSAMLAATATQFDKPKVMDLVGCTRDIKNDSWYYELGVDDLRRAGFEAELIGIEDYTDSLAGGHAPAPLVLHEFVAQDLLDAGRDLAPAVSLLDPGRIVVSPYSAEHVSNKRALARLSTGPEWLEPADAEFVERYVPWTREVYDGPVLYKSRRRSLVDLVQAQRDRFVLKRSDGSQGNNVHFGSSTDATVWNVLVENAVAAGTWVVQERVHSLGVPVEVADSDGGEASRIMAPSVFGPVLVGGVASGCQVRYDTVGLPGAEVLTRSVPSVLLNCAVWPAR</sequence>
<proteinExistence type="predicted"/>
<gene>
    <name evidence="1" type="ORF">FB471_1344</name>
</gene>
<dbReference type="SUPFAM" id="SSF56059">
    <property type="entry name" value="Glutathione synthetase ATP-binding domain-like"/>
    <property type="match status" value="1"/>
</dbReference>
<evidence type="ECO:0000313" key="2">
    <source>
        <dbReference type="Proteomes" id="UP000320876"/>
    </source>
</evidence>
<comment type="caution">
    <text evidence="1">The sequence shown here is derived from an EMBL/GenBank/DDBJ whole genome shotgun (WGS) entry which is preliminary data.</text>
</comment>
<dbReference type="AlphaFoldDB" id="A0A542DF15"/>
<accession>A0A542DF15</accession>
<dbReference type="Proteomes" id="UP000320876">
    <property type="component" value="Unassembled WGS sequence"/>
</dbReference>
<keyword evidence="2" id="KW-1185">Reference proteome</keyword>
<evidence type="ECO:0000313" key="1">
    <source>
        <dbReference type="EMBL" id="TQJ01646.1"/>
    </source>
</evidence>
<name>A0A542DF15_AMYCI</name>
<organism evidence="1 2">
    <name type="scientific">Amycolatopsis cihanbeyliensis</name>
    <dbReference type="NCBI Taxonomy" id="1128664"/>
    <lineage>
        <taxon>Bacteria</taxon>
        <taxon>Bacillati</taxon>
        <taxon>Actinomycetota</taxon>
        <taxon>Actinomycetes</taxon>
        <taxon>Pseudonocardiales</taxon>
        <taxon>Pseudonocardiaceae</taxon>
        <taxon>Amycolatopsis</taxon>
    </lineage>
</organism>
<evidence type="ECO:0008006" key="3">
    <source>
        <dbReference type="Google" id="ProtNLM"/>
    </source>
</evidence>